<evidence type="ECO:0000256" key="12">
    <source>
        <dbReference type="SAM" id="MobiDB-lite"/>
    </source>
</evidence>
<evidence type="ECO:0000259" key="15">
    <source>
        <dbReference type="PROSITE" id="PS50948"/>
    </source>
</evidence>
<feature type="region of interest" description="Disordered" evidence="12">
    <location>
        <begin position="518"/>
        <end position="551"/>
    </location>
</feature>
<keyword evidence="4" id="KW-0732">Signal</keyword>
<protein>
    <recommendedName>
        <fullName evidence="1">non-specific serine/threonine protein kinase</fullName>
        <ecNumber evidence="1">2.7.11.1</ecNumber>
    </recommendedName>
</protein>
<keyword evidence="13" id="KW-0812">Transmembrane</keyword>
<organism evidence="16 17">
    <name type="scientific">Papaver somniferum</name>
    <name type="common">Opium poppy</name>
    <dbReference type="NCBI Taxonomy" id="3469"/>
    <lineage>
        <taxon>Eukaryota</taxon>
        <taxon>Viridiplantae</taxon>
        <taxon>Streptophyta</taxon>
        <taxon>Embryophyta</taxon>
        <taxon>Tracheophyta</taxon>
        <taxon>Spermatophyta</taxon>
        <taxon>Magnoliopsida</taxon>
        <taxon>Ranunculales</taxon>
        <taxon>Papaveraceae</taxon>
        <taxon>Papaveroideae</taxon>
        <taxon>Papaver</taxon>
    </lineage>
</organism>
<dbReference type="SMART" id="SM00220">
    <property type="entry name" value="S_TKc"/>
    <property type="match status" value="1"/>
</dbReference>
<dbReference type="AlphaFoldDB" id="A0A4Y7IFA1"/>
<dbReference type="InterPro" id="IPR011009">
    <property type="entry name" value="Kinase-like_dom_sf"/>
</dbReference>
<gene>
    <name evidence="16" type="ORF">C5167_039324</name>
</gene>
<dbReference type="CDD" id="cd01098">
    <property type="entry name" value="PAN_AP_plant"/>
    <property type="match status" value="1"/>
</dbReference>
<reference evidence="16 17" key="1">
    <citation type="journal article" date="2018" name="Science">
        <title>The opium poppy genome and morphinan production.</title>
        <authorList>
            <person name="Guo L."/>
            <person name="Winzer T."/>
            <person name="Yang X."/>
            <person name="Li Y."/>
            <person name="Ning Z."/>
            <person name="He Z."/>
            <person name="Teodor R."/>
            <person name="Lu Y."/>
            <person name="Bowser T.A."/>
            <person name="Graham I.A."/>
            <person name="Ye K."/>
        </authorList>
    </citation>
    <scope>NUCLEOTIDE SEQUENCE [LARGE SCALE GENOMIC DNA]</scope>
    <source>
        <strain evidence="17">cv. HN1</strain>
        <tissue evidence="16">Leaves</tissue>
    </source>
</reference>
<evidence type="ECO:0000256" key="8">
    <source>
        <dbReference type="ARBA" id="ARBA00023157"/>
    </source>
</evidence>
<name>A0A4Y7IFA1_PAPSO</name>
<comment type="catalytic activity">
    <reaction evidence="11">
        <text>L-seryl-[protein] + ATP = O-phospho-L-seryl-[protein] + ADP + H(+)</text>
        <dbReference type="Rhea" id="RHEA:17989"/>
        <dbReference type="Rhea" id="RHEA-COMP:9863"/>
        <dbReference type="Rhea" id="RHEA-COMP:11604"/>
        <dbReference type="ChEBI" id="CHEBI:15378"/>
        <dbReference type="ChEBI" id="CHEBI:29999"/>
        <dbReference type="ChEBI" id="CHEBI:30616"/>
        <dbReference type="ChEBI" id="CHEBI:83421"/>
        <dbReference type="ChEBI" id="CHEBI:456216"/>
        <dbReference type="EC" id="2.7.11.1"/>
    </reaction>
</comment>
<keyword evidence="13" id="KW-1133">Transmembrane helix</keyword>
<evidence type="ECO:0000256" key="10">
    <source>
        <dbReference type="ARBA" id="ARBA00047899"/>
    </source>
</evidence>
<keyword evidence="8" id="KW-1015">Disulfide bond</keyword>
<dbReference type="EC" id="2.7.11.1" evidence="1"/>
<dbReference type="Gene3D" id="1.10.510.10">
    <property type="entry name" value="Transferase(Phosphotransferase) domain 1"/>
    <property type="match status" value="1"/>
</dbReference>
<keyword evidence="7" id="KW-0067">ATP-binding</keyword>
<keyword evidence="9" id="KW-0325">Glycoprotein</keyword>
<dbReference type="Gene3D" id="3.30.200.20">
    <property type="entry name" value="Phosphorylase Kinase, domain 1"/>
    <property type="match status" value="1"/>
</dbReference>
<keyword evidence="2" id="KW-0723">Serine/threonine-protein kinase</keyword>
<dbReference type="OMA" id="ENFEECK"/>
<evidence type="ECO:0000256" key="1">
    <source>
        <dbReference type="ARBA" id="ARBA00012513"/>
    </source>
</evidence>
<keyword evidence="13" id="KW-0472">Membrane</keyword>
<dbReference type="PANTHER" id="PTHR27002:SF1097">
    <property type="entry name" value="RECEPTOR-LIKE SERINE_THREONINE-PROTEIN KINASE"/>
    <property type="match status" value="1"/>
</dbReference>
<dbReference type="InterPro" id="IPR008271">
    <property type="entry name" value="Ser/Thr_kinase_AS"/>
</dbReference>
<keyword evidence="3" id="KW-0808">Transferase</keyword>
<dbReference type="Proteomes" id="UP000316621">
    <property type="component" value="Chromosome 1"/>
</dbReference>
<dbReference type="PROSITE" id="PS00108">
    <property type="entry name" value="PROTEIN_KINASE_ST"/>
    <property type="match status" value="1"/>
</dbReference>
<keyword evidence="6" id="KW-0418">Kinase</keyword>
<evidence type="ECO:0000256" key="13">
    <source>
        <dbReference type="SAM" id="Phobius"/>
    </source>
</evidence>
<evidence type="ECO:0000256" key="3">
    <source>
        <dbReference type="ARBA" id="ARBA00022679"/>
    </source>
</evidence>
<evidence type="ECO:0000313" key="16">
    <source>
        <dbReference type="EMBL" id="RZC46372.1"/>
    </source>
</evidence>
<evidence type="ECO:0000256" key="4">
    <source>
        <dbReference type="ARBA" id="ARBA00022729"/>
    </source>
</evidence>
<dbReference type="Pfam" id="PF00954">
    <property type="entry name" value="S_locus_glycop"/>
    <property type="match status" value="1"/>
</dbReference>
<dbReference type="SUPFAM" id="SSF56112">
    <property type="entry name" value="Protein kinase-like (PK-like)"/>
    <property type="match status" value="1"/>
</dbReference>
<dbReference type="FunFam" id="3.30.200.20:FF:000195">
    <property type="entry name" value="G-type lectin S-receptor-like serine/threonine-protein kinase"/>
    <property type="match status" value="1"/>
</dbReference>
<evidence type="ECO:0000256" key="5">
    <source>
        <dbReference type="ARBA" id="ARBA00022741"/>
    </source>
</evidence>
<dbReference type="FunFam" id="1.10.510.10:FF:000060">
    <property type="entry name" value="G-type lectin S-receptor-like serine/threonine-protein kinase"/>
    <property type="match status" value="1"/>
</dbReference>
<dbReference type="Pfam" id="PF11883">
    <property type="entry name" value="DUF3403"/>
    <property type="match status" value="1"/>
</dbReference>
<evidence type="ECO:0000256" key="2">
    <source>
        <dbReference type="ARBA" id="ARBA00022527"/>
    </source>
</evidence>
<dbReference type="PANTHER" id="PTHR27002">
    <property type="entry name" value="RECEPTOR-LIKE SERINE/THREONINE-PROTEIN KINASE SD1-8"/>
    <property type="match status" value="1"/>
</dbReference>
<evidence type="ECO:0000259" key="14">
    <source>
        <dbReference type="PROSITE" id="PS50011"/>
    </source>
</evidence>
<feature type="transmembrane region" description="Helical" evidence="13">
    <location>
        <begin position="180"/>
        <end position="202"/>
    </location>
</feature>
<evidence type="ECO:0000313" key="17">
    <source>
        <dbReference type="Proteomes" id="UP000316621"/>
    </source>
</evidence>
<dbReference type="GO" id="GO:0004674">
    <property type="term" value="F:protein serine/threonine kinase activity"/>
    <property type="evidence" value="ECO:0007669"/>
    <property type="project" value="UniProtKB-KW"/>
</dbReference>
<keyword evidence="5" id="KW-0547">Nucleotide-binding</keyword>
<dbReference type="PROSITE" id="PS50011">
    <property type="entry name" value="PROTEIN_KINASE_DOM"/>
    <property type="match status" value="1"/>
</dbReference>
<dbReference type="GO" id="GO:0048544">
    <property type="term" value="P:recognition of pollen"/>
    <property type="evidence" value="ECO:0007669"/>
    <property type="project" value="InterPro"/>
</dbReference>
<dbReference type="InterPro" id="IPR003609">
    <property type="entry name" value="Pan_app"/>
</dbReference>
<feature type="domain" description="Apple" evidence="15">
    <location>
        <begin position="79"/>
        <end position="156"/>
    </location>
</feature>
<dbReference type="GO" id="GO:0005524">
    <property type="term" value="F:ATP binding"/>
    <property type="evidence" value="ECO:0007669"/>
    <property type="project" value="UniProtKB-KW"/>
</dbReference>
<comment type="catalytic activity">
    <reaction evidence="10">
        <text>L-threonyl-[protein] + ATP = O-phospho-L-threonyl-[protein] + ADP + H(+)</text>
        <dbReference type="Rhea" id="RHEA:46608"/>
        <dbReference type="Rhea" id="RHEA-COMP:11060"/>
        <dbReference type="Rhea" id="RHEA-COMP:11605"/>
        <dbReference type="ChEBI" id="CHEBI:15378"/>
        <dbReference type="ChEBI" id="CHEBI:30013"/>
        <dbReference type="ChEBI" id="CHEBI:30616"/>
        <dbReference type="ChEBI" id="CHEBI:61977"/>
        <dbReference type="ChEBI" id="CHEBI:456216"/>
        <dbReference type="EC" id="2.7.11.1"/>
    </reaction>
</comment>
<dbReference type="SMART" id="SM00473">
    <property type="entry name" value="PAN_AP"/>
    <property type="match status" value="1"/>
</dbReference>
<evidence type="ECO:0000256" key="6">
    <source>
        <dbReference type="ARBA" id="ARBA00022777"/>
    </source>
</evidence>
<evidence type="ECO:0000256" key="9">
    <source>
        <dbReference type="ARBA" id="ARBA00023180"/>
    </source>
</evidence>
<dbReference type="InterPro" id="IPR001245">
    <property type="entry name" value="Ser-Thr/Tyr_kinase_cat_dom"/>
</dbReference>
<proteinExistence type="predicted"/>
<accession>A0A4Y7IFA1</accession>
<dbReference type="InterPro" id="IPR000858">
    <property type="entry name" value="S_locus_glycoprot_dom"/>
</dbReference>
<dbReference type="SUPFAM" id="SSF57414">
    <property type="entry name" value="Hairpin loop containing domain-like"/>
    <property type="match status" value="1"/>
</dbReference>
<evidence type="ECO:0000256" key="11">
    <source>
        <dbReference type="ARBA" id="ARBA00048679"/>
    </source>
</evidence>
<dbReference type="Pfam" id="PF08276">
    <property type="entry name" value="PAN_2"/>
    <property type="match status" value="1"/>
</dbReference>
<dbReference type="PROSITE" id="PS50948">
    <property type="entry name" value="PAN"/>
    <property type="match status" value="1"/>
</dbReference>
<dbReference type="Gramene" id="RZC46372">
    <property type="protein sequence ID" value="RZC46372"/>
    <property type="gene ID" value="C5167_039324"/>
</dbReference>
<dbReference type="EMBL" id="CM010715">
    <property type="protein sequence ID" value="RZC46372.1"/>
    <property type="molecule type" value="Genomic_DNA"/>
</dbReference>
<feature type="domain" description="Protein kinase" evidence="14">
    <location>
        <begin position="239"/>
        <end position="514"/>
    </location>
</feature>
<dbReference type="InterPro" id="IPR000719">
    <property type="entry name" value="Prot_kinase_dom"/>
</dbReference>
<dbReference type="GO" id="GO:0005886">
    <property type="term" value="C:plasma membrane"/>
    <property type="evidence" value="ECO:0007669"/>
    <property type="project" value="TreeGrafter"/>
</dbReference>
<dbReference type="Pfam" id="PF07714">
    <property type="entry name" value="PK_Tyr_Ser-Thr"/>
    <property type="match status" value="1"/>
</dbReference>
<evidence type="ECO:0000256" key="7">
    <source>
        <dbReference type="ARBA" id="ARBA00022840"/>
    </source>
</evidence>
<sequence>MSGQIKQYLWSEDTQEWNLFWARPSRQCGVYGICGPFGICNQNSTRLCTCMQGFKERFPEDRNLNDSTGGCKRKTSLKCGDQASYSLTRNMELPANVQSLEVENFEECKSACSSTCSCKAYAYASDGCSLWDGDLLNVQQLSPGETGGRDFYLRLDPSDILSTSEGLANGTSKKNKGAELMTIIISVGTAMIVLGLIIYFAIWRRTTKKEGKNEEIRTQEDLELPLIDLITIETATNYFSQQNKIGEGGFGPVYKGCLAEGQQIAVKRLCKESGQGLNEFKNEIILIAKLQHRNLVKLLGCCIHGDERLLVYEYMPNGSLDYFIFDEKRSTLLDWNKRMNIIMGIARGLLYLHQDSRLRIIHRDLKTSNILLDIDLNPKISDFGMARLFGGDQTEGMTRRWLYVSRICDRRALFSVKSDVFSYGVLVLEMISGKKNRGFSNDSHQLNLLGHAWMLWNEGKALEIIDPCLGDALPVSAEALKCIQVGLLCVQQLPDDRPTMSAVVFMLGSENAVLPEPKEPGFFVGRNPTDTSSSRERNSENQVTISLVEPR</sequence>
<keyword evidence="17" id="KW-1185">Reference proteome</keyword>
<dbReference type="InterPro" id="IPR021820">
    <property type="entry name" value="S-locus_recpt_kinase_C"/>
</dbReference>